<name>A0A2T3LUY9_PHOAN</name>
<sequence length="89" mass="10170">MKLSYLLTSAALFSPLALAESTQSQPQQNVFYILAITIIFLIALACYRVTKNKARKHKPEIPSFIHHLIGFVIGFICFYALFYFLGFCF</sequence>
<accession>A0A2T3LUY9</accession>
<reference evidence="1 2" key="1">
    <citation type="submission" date="2018-01" db="EMBL/GenBank/DDBJ databases">
        <title>Whole genome sequencing of Histamine producing bacteria.</title>
        <authorList>
            <person name="Butler K."/>
        </authorList>
    </citation>
    <scope>NUCLEOTIDE SEQUENCE [LARGE SCALE GENOMIC DNA]</scope>
    <source>
        <strain evidence="1 2">A2-1</strain>
    </source>
</reference>
<dbReference type="Proteomes" id="UP000241440">
    <property type="component" value="Unassembled WGS sequence"/>
</dbReference>
<dbReference type="AlphaFoldDB" id="A0A2T3LUY9"/>
<evidence type="ECO:0000313" key="2">
    <source>
        <dbReference type="Proteomes" id="UP000241440"/>
    </source>
</evidence>
<protein>
    <submittedName>
        <fullName evidence="1">Uncharacterized protein</fullName>
    </submittedName>
</protein>
<evidence type="ECO:0000313" key="1">
    <source>
        <dbReference type="EMBL" id="PSX06305.1"/>
    </source>
</evidence>
<proteinExistence type="predicted"/>
<comment type="caution">
    <text evidence="1">The sequence shown here is derived from an EMBL/GenBank/DDBJ whole genome shotgun (WGS) entry which is preliminary data.</text>
</comment>
<dbReference type="GeneID" id="61227612"/>
<dbReference type="EMBL" id="PYOY01000008">
    <property type="protein sequence ID" value="PSX06305.1"/>
    <property type="molecule type" value="Genomic_DNA"/>
</dbReference>
<dbReference type="RefSeq" id="WP_045128444.1">
    <property type="nucleotide sequence ID" value="NZ_JZSN01000008.1"/>
</dbReference>
<organism evidence="1 2">
    <name type="scientific">Photobacterium angustum</name>
    <dbReference type="NCBI Taxonomy" id="661"/>
    <lineage>
        <taxon>Bacteria</taxon>
        <taxon>Pseudomonadati</taxon>
        <taxon>Pseudomonadota</taxon>
        <taxon>Gammaproteobacteria</taxon>
        <taxon>Vibrionales</taxon>
        <taxon>Vibrionaceae</taxon>
        <taxon>Photobacterium</taxon>
    </lineage>
</organism>
<gene>
    <name evidence="1" type="ORF">C0W41_15530</name>
</gene>